<dbReference type="InterPro" id="IPR051198">
    <property type="entry name" value="BchE-like"/>
</dbReference>
<keyword evidence="2" id="KW-0949">S-adenosyl-L-methionine</keyword>
<proteinExistence type="predicted"/>
<evidence type="ECO:0000256" key="5">
    <source>
        <dbReference type="ARBA" id="ARBA00023014"/>
    </source>
</evidence>
<dbReference type="SMART" id="SM00729">
    <property type="entry name" value="Elp3"/>
    <property type="match status" value="1"/>
</dbReference>
<feature type="domain" description="Radical SAM core" evidence="7">
    <location>
        <begin position="213"/>
        <end position="450"/>
    </location>
</feature>
<accession>A0ABM7P534</accession>
<evidence type="ECO:0000259" key="7">
    <source>
        <dbReference type="PROSITE" id="PS51918"/>
    </source>
</evidence>
<keyword evidence="4" id="KW-0408">Iron</keyword>
<evidence type="ECO:0000256" key="2">
    <source>
        <dbReference type="ARBA" id="ARBA00022691"/>
    </source>
</evidence>
<dbReference type="CDD" id="cd01335">
    <property type="entry name" value="Radical_SAM"/>
    <property type="match status" value="1"/>
</dbReference>
<dbReference type="SFLD" id="SFLDS00029">
    <property type="entry name" value="Radical_SAM"/>
    <property type="match status" value="1"/>
</dbReference>
<dbReference type="InterPro" id="IPR034466">
    <property type="entry name" value="Methyltransferase_Class_B"/>
</dbReference>
<organism evidence="8 9">
    <name type="scientific">Pseudodesulfovibrio sediminis</name>
    <dbReference type="NCBI Taxonomy" id="2810563"/>
    <lineage>
        <taxon>Bacteria</taxon>
        <taxon>Pseudomonadati</taxon>
        <taxon>Thermodesulfobacteriota</taxon>
        <taxon>Desulfovibrionia</taxon>
        <taxon>Desulfovibrionales</taxon>
        <taxon>Desulfovibrionaceae</taxon>
    </lineage>
</organism>
<dbReference type="SFLD" id="SFLDG01082">
    <property type="entry name" value="B12-binding_domain_containing"/>
    <property type="match status" value="1"/>
</dbReference>
<dbReference type="SUPFAM" id="SSF102114">
    <property type="entry name" value="Radical SAM enzymes"/>
    <property type="match status" value="1"/>
</dbReference>
<evidence type="ECO:0000256" key="3">
    <source>
        <dbReference type="ARBA" id="ARBA00022723"/>
    </source>
</evidence>
<protein>
    <recommendedName>
        <fullName evidence="10">Radical SAM protein</fullName>
    </recommendedName>
</protein>
<reference evidence="8" key="1">
    <citation type="journal article" date="2022" name="Arch. Microbiol.">
        <title>Pseudodesulfovibrio sediminis sp. nov., a mesophilic and neutrophilic sulfate-reducing bacterium isolated from sediment of a brackish lake.</title>
        <authorList>
            <person name="Takahashi A."/>
            <person name="Kojima H."/>
            <person name="Watanabe M."/>
            <person name="Fukui M."/>
        </authorList>
    </citation>
    <scope>NUCLEOTIDE SEQUENCE</scope>
    <source>
        <strain evidence="8">SF6</strain>
    </source>
</reference>
<dbReference type="InterPro" id="IPR023404">
    <property type="entry name" value="rSAM_horseshoe"/>
</dbReference>
<keyword evidence="5" id="KW-0411">Iron-sulfur</keyword>
<dbReference type="Gene3D" id="3.80.30.20">
    <property type="entry name" value="tm_1862 like domain"/>
    <property type="match status" value="1"/>
</dbReference>
<keyword evidence="9" id="KW-1185">Reference proteome</keyword>
<feature type="domain" description="B12-binding" evidence="6">
    <location>
        <begin position="2"/>
        <end position="171"/>
    </location>
</feature>
<sequence>MEAALLFPPPWAPWAPPYSIALLAAQAKARGHRINVYDLNIDMYRHVSEEEQIYWNDAYVNKWDSEEAVATMFEKHGNYIRKYAKRVASSRNAIIGISVSSASSLFAMEVARLIKHYDPGKYIVFGGPDCFRAEEFIGILQKSVADAICTGEGDVAWGELLDMFARAPEAIESVKGYVFRKGQDFVDTGDPDVIKDLDSLELPDYSFFKLKKYTIGGRACTMTSRGCINKCAYCSESPNFKFYRTRSAENIVSELRMLVDTFRSKKNPIPFVNFSDSLINGNIRVLEDLCERIIDSGLDIRWGGMALLRKEMTPQLLKLMKKAGFVEVMWGLESGSQRVLDLMQKKRFSIALAEEIISNAFDLGIDQYVNFIVGFPGETESMFLETAGFVVRHAHKFQKIGLPIMEIRRNSKVYDCPDDFSIQDPTAQLDWVTNDGVNTFALRKERRDYLSLLVESRLFDQGRY</sequence>
<comment type="cofactor">
    <cofactor evidence="1">
        <name>[4Fe-4S] cluster</name>
        <dbReference type="ChEBI" id="CHEBI:49883"/>
    </cofactor>
</comment>
<evidence type="ECO:0008006" key="10">
    <source>
        <dbReference type="Google" id="ProtNLM"/>
    </source>
</evidence>
<evidence type="ECO:0000256" key="4">
    <source>
        <dbReference type="ARBA" id="ARBA00023004"/>
    </source>
</evidence>
<evidence type="ECO:0000259" key="6">
    <source>
        <dbReference type="PROSITE" id="PS51332"/>
    </source>
</evidence>
<dbReference type="PROSITE" id="PS51332">
    <property type="entry name" value="B12_BINDING"/>
    <property type="match status" value="1"/>
</dbReference>
<evidence type="ECO:0000313" key="8">
    <source>
        <dbReference type="EMBL" id="BCS87980.1"/>
    </source>
</evidence>
<keyword evidence="3" id="KW-0479">Metal-binding</keyword>
<dbReference type="PANTHER" id="PTHR43409:SF16">
    <property type="entry name" value="SLR0320 PROTEIN"/>
    <property type="match status" value="1"/>
</dbReference>
<dbReference type="InterPro" id="IPR058240">
    <property type="entry name" value="rSAM_sf"/>
</dbReference>
<dbReference type="InterPro" id="IPR006158">
    <property type="entry name" value="Cobalamin-bd"/>
</dbReference>
<dbReference type="PROSITE" id="PS51918">
    <property type="entry name" value="RADICAL_SAM"/>
    <property type="match status" value="1"/>
</dbReference>
<dbReference type="PANTHER" id="PTHR43409">
    <property type="entry name" value="ANAEROBIC MAGNESIUM-PROTOPORPHYRIN IX MONOMETHYL ESTER CYCLASE-RELATED"/>
    <property type="match status" value="1"/>
</dbReference>
<dbReference type="EMBL" id="AP024485">
    <property type="protein sequence ID" value="BCS87980.1"/>
    <property type="molecule type" value="Genomic_DNA"/>
</dbReference>
<dbReference type="Proteomes" id="UP001053296">
    <property type="component" value="Chromosome"/>
</dbReference>
<dbReference type="RefSeq" id="WP_229595125.1">
    <property type="nucleotide sequence ID" value="NZ_AP024485.1"/>
</dbReference>
<dbReference type="Pfam" id="PF04055">
    <property type="entry name" value="Radical_SAM"/>
    <property type="match status" value="1"/>
</dbReference>
<evidence type="ECO:0000256" key="1">
    <source>
        <dbReference type="ARBA" id="ARBA00001966"/>
    </source>
</evidence>
<name>A0ABM7P534_9BACT</name>
<dbReference type="Gene3D" id="3.40.50.280">
    <property type="entry name" value="Cobalamin-binding domain"/>
    <property type="match status" value="1"/>
</dbReference>
<dbReference type="InterPro" id="IPR006638">
    <property type="entry name" value="Elp3/MiaA/NifB-like_rSAM"/>
</dbReference>
<dbReference type="SFLD" id="SFLDG01123">
    <property type="entry name" value="methyltransferase_(Class_B)"/>
    <property type="match status" value="1"/>
</dbReference>
<gene>
    <name evidence="8" type="ORF">PSDVSF_12220</name>
</gene>
<evidence type="ECO:0000313" key="9">
    <source>
        <dbReference type="Proteomes" id="UP001053296"/>
    </source>
</evidence>
<dbReference type="InterPro" id="IPR007197">
    <property type="entry name" value="rSAM"/>
</dbReference>